<dbReference type="EMBL" id="CP159290">
    <property type="protein sequence ID" value="XCH31381.1"/>
    <property type="molecule type" value="Genomic_DNA"/>
</dbReference>
<reference evidence="1" key="1">
    <citation type="submission" date="2024-06" db="EMBL/GenBank/DDBJ databases">
        <title>Complete genome sequence of the cellulolytic actinobacterium, Cellulosimicrobium ES-005.</title>
        <authorList>
            <person name="Matthews C.T."/>
            <person name="Underwood K.D."/>
            <person name="Ghanchi K.M."/>
            <person name="Fields S.D."/>
            <person name="Gardner S.G."/>
        </authorList>
    </citation>
    <scope>NUCLEOTIDE SEQUENCE</scope>
    <source>
        <strain evidence="1">ES-005</strain>
    </source>
</reference>
<organism evidence="1">
    <name type="scientific">Cellulosimicrobium sp. ES-005</name>
    <dbReference type="NCBI Taxonomy" id="3163031"/>
    <lineage>
        <taxon>Bacteria</taxon>
        <taxon>Bacillati</taxon>
        <taxon>Actinomycetota</taxon>
        <taxon>Actinomycetes</taxon>
        <taxon>Micrococcales</taxon>
        <taxon>Promicromonosporaceae</taxon>
        <taxon>Cellulosimicrobium</taxon>
    </lineage>
</organism>
<evidence type="ECO:0000313" key="1">
    <source>
        <dbReference type="EMBL" id="XCH31381.1"/>
    </source>
</evidence>
<gene>
    <name evidence="1" type="ORF">ABRQ22_06755</name>
</gene>
<accession>A0AAU8G6N4</accession>
<dbReference type="RefSeq" id="WP_353708998.1">
    <property type="nucleotide sequence ID" value="NZ_CP159290.1"/>
</dbReference>
<sequence length="67" mass="7545">MSDEQPESGQTVALWCHVCQRFVEHHAAFVDNGVRKTRDGKTRKLPRVLHVTPAVLAKHRETHGSTS</sequence>
<protein>
    <submittedName>
        <fullName evidence="1">Uncharacterized protein</fullName>
    </submittedName>
</protein>
<name>A0AAU8G6N4_9MICO</name>
<proteinExistence type="predicted"/>
<dbReference type="AlphaFoldDB" id="A0AAU8G6N4"/>